<dbReference type="Pfam" id="PF00072">
    <property type="entry name" value="Response_reg"/>
    <property type="match status" value="1"/>
</dbReference>
<keyword evidence="2" id="KW-0238">DNA-binding</keyword>
<evidence type="ECO:0000259" key="5">
    <source>
        <dbReference type="PROSITE" id="PS50043"/>
    </source>
</evidence>
<feature type="modified residue" description="4-aspartylphosphate" evidence="4">
    <location>
        <position position="62"/>
    </location>
</feature>
<evidence type="ECO:0000256" key="3">
    <source>
        <dbReference type="ARBA" id="ARBA00023163"/>
    </source>
</evidence>
<keyword evidence="8" id="KW-1185">Reference proteome</keyword>
<dbReference type="PROSITE" id="PS50110">
    <property type="entry name" value="RESPONSE_REGULATORY"/>
    <property type="match status" value="1"/>
</dbReference>
<dbReference type="SMART" id="SM00421">
    <property type="entry name" value="HTH_LUXR"/>
    <property type="match status" value="1"/>
</dbReference>
<dbReference type="PROSITE" id="PS50043">
    <property type="entry name" value="HTH_LUXR_2"/>
    <property type="match status" value="1"/>
</dbReference>
<dbReference type="CDD" id="cd06170">
    <property type="entry name" value="LuxR_C_like"/>
    <property type="match status" value="1"/>
</dbReference>
<evidence type="ECO:0000313" key="7">
    <source>
        <dbReference type="EMBL" id="MBB1087036.1"/>
    </source>
</evidence>
<evidence type="ECO:0000256" key="4">
    <source>
        <dbReference type="PROSITE-ProRule" id="PRU00169"/>
    </source>
</evidence>
<keyword evidence="1" id="KW-0805">Transcription regulation</keyword>
<dbReference type="Pfam" id="PF00196">
    <property type="entry name" value="GerE"/>
    <property type="match status" value="1"/>
</dbReference>
<dbReference type="SUPFAM" id="SSF52172">
    <property type="entry name" value="CheY-like"/>
    <property type="match status" value="1"/>
</dbReference>
<sequence>MDAEPIALSPTLVVEDDPATRLRLQGLMAGVADDGARVAAVGDLATARERLREGDFALALVDVQLPDGNGIGLIDWMQVHAPRTQAVIVSAYAGEDTILAALRAGAAGYLLKDRDDIELVVSLKSLRRGGAPIDPSIARRILALLPPGPTRGGVATAVAGSDGPGSGAPPVPLSERESEILALVAQGFSNREIAEMLSLSRFTVEVHARNIYRKLAVGSRTEAVFEARAMGLLR</sequence>
<keyword evidence="3" id="KW-0804">Transcription</keyword>
<protein>
    <submittedName>
        <fullName evidence="7">Response regulator transcription factor</fullName>
    </submittedName>
</protein>
<gene>
    <name evidence="7" type="ORF">H4F99_00880</name>
</gene>
<dbReference type="RefSeq" id="WP_182667827.1">
    <property type="nucleotide sequence ID" value="NZ_JACHTE010000001.1"/>
</dbReference>
<evidence type="ECO:0000256" key="1">
    <source>
        <dbReference type="ARBA" id="ARBA00023015"/>
    </source>
</evidence>
<dbReference type="PRINTS" id="PR00038">
    <property type="entry name" value="HTHLUXR"/>
</dbReference>
<dbReference type="SMART" id="SM00448">
    <property type="entry name" value="REC"/>
    <property type="match status" value="1"/>
</dbReference>
<dbReference type="EMBL" id="JACHTE010000001">
    <property type="protein sequence ID" value="MBB1087036.1"/>
    <property type="molecule type" value="Genomic_DNA"/>
</dbReference>
<dbReference type="GO" id="GO:0000160">
    <property type="term" value="P:phosphorelay signal transduction system"/>
    <property type="evidence" value="ECO:0007669"/>
    <property type="project" value="InterPro"/>
</dbReference>
<proteinExistence type="predicted"/>
<dbReference type="Proteomes" id="UP000552587">
    <property type="component" value="Unassembled WGS sequence"/>
</dbReference>
<dbReference type="InterPro" id="IPR011006">
    <property type="entry name" value="CheY-like_superfamily"/>
</dbReference>
<dbReference type="Gene3D" id="3.40.50.2300">
    <property type="match status" value="1"/>
</dbReference>
<organism evidence="7 8">
    <name type="scientific">Marilutibacter penaei</name>
    <dbReference type="NCBI Taxonomy" id="2759900"/>
    <lineage>
        <taxon>Bacteria</taxon>
        <taxon>Pseudomonadati</taxon>
        <taxon>Pseudomonadota</taxon>
        <taxon>Gammaproteobacteria</taxon>
        <taxon>Lysobacterales</taxon>
        <taxon>Lysobacteraceae</taxon>
        <taxon>Marilutibacter</taxon>
    </lineage>
</organism>
<dbReference type="PANTHER" id="PTHR43214">
    <property type="entry name" value="TWO-COMPONENT RESPONSE REGULATOR"/>
    <property type="match status" value="1"/>
</dbReference>
<feature type="domain" description="Response regulatory" evidence="6">
    <location>
        <begin position="10"/>
        <end position="127"/>
    </location>
</feature>
<evidence type="ECO:0000259" key="6">
    <source>
        <dbReference type="PROSITE" id="PS50110"/>
    </source>
</evidence>
<comment type="caution">
    <text evidence="7">The sequence shown here is derived from an EMBL/GenBank/DDBJ whole genome shotgun (WGS) entry which is preliminary data.</text>
</comment>
<dbReference type="AlphaFoldDB" id="A0A7W3U149"/>
<feature type="domain" description="HTH luxR-type" evidence="5">
    <location>
        <begin position="166"/>
        <end position="231"/>
    </location>
</feature>
<dbReference type="SUPFAM" id="SSF46894">
    <property type="entry name" value="C-terminal effector domain of the bipartite response regulators"/>
    <property type="match status" value="1"/>
</dbReference>
<dbReference type="InterPro" id="IPR016032">
    <property type="entry name" value="Sig_transdc_resp-reg_C-effctor"/>
</dbReference>
<dbReference type="Gene3D" id="1.10.10.10">
    <property type="entry name" value="Winged helix-like DNA-binding domain superfamily/Winged helix DNA-binding domain"/>
    <property type="match status" value="1"/>
</dbReference>
<accession>A0A7W3U149</accession>
<dbReference type="PANTHER" id="PTHR43214:SF41">
    <property type="entry name" value="NITRATE_NITRITE RESPONSE REGULATOR PROTEIN NARP"/>
    <property type="match status" value="1"/>
</dbReference>
<dbReference type="InterPro" id="IPR039420">
    <property type="entry name" value="WalR-like"/>
</dbReference>
<dbReference type="GO" id="GO:0003677">
    <property type="term" value="F:DNA binding"/>
    <property type="evidence" value="ECO:0007669"/>
    <property type="project" value="UniProtKB-KW"/>
</dbReference>
<dbReference type="GO" id="GO:0006355">
    <property type="term" value="P:regulation of DNA-templated transcription"/>
    <property type="evidence" value="ECO:0007669"/>
    <property type="project" value="InterPro"/>
</dbReference>
<evidence type="ECO:0000313" key="8">
    <source>
        <dbReference type="Proteomes" id="UP000552587"/>
    </source>
</evidence>
<dbReference type="InterPro" id="IPR000792">
    <property type="entry name" value="Tscrpt_reg_LuxR_C"/>
</dbReference>
<dbReference type="PROSITE" id="PS00622">
    <property type="entry name" value="HTH_LUXR_1"/>
    <property type="match status" value="1"/>
</dbReference>
<reference evidence="7 8" key="1">
    <citation type="submission" date="2020-07" db="EMBL/GenBank/DDBJ databases">
        <authorList>
            <person name="Xu S."/>
            <person name="Li A."/>
        </authorList>
    </citation>
    <scope>NUCLEOTIDE SEQUENCE [LARGE SCALE GENOMIC DNA]</scope>
    <source>
        <strain evidence="7 8">SG-8</strain>
    </source>
</reference>
<dbReference type="InterPro" id="IPR001789">
    <property type="entry name" value="Sig_transdc_resp-reg_receiver"/>
</dbReference>
<dbReference type="InterPro" id="IPR036388">
    <property type="entry name" value="WH-like_DNA-bd_sf"/>
</dbReference>
<evidence type="ECO:0000256" key="2">
    <source>
        <dbReference type="ARBA" id="ARBA00023125"/>
    </source>
</evidence>
<keyword evidence="4" id="KW-0597">Phosphoprotein</keyword>
<name>A0A7W3U149_9GAMM</name>
<dbReference type="CDD" id="cd00156">
    <property type="entry name" value="REC"/>
    <property type="match status" value="1"/>
</dbReference>